<name>A0A5B7I7E8_PORTR</name>
<accession>A0A5B7I7E8</accession>
<dbReference type="EMBL" id="VSRR010044038">
    <property type="protein sequence ID" value="MPC76714.1"/>
    <property type="molecule type" value="Genomic_DNA"/>
</dbReference>
<feature type="region of interest" description="Disordered" evidence="1">
    <location>
        <begin position="1"/>
        <end position="74"/>
    </location>
</feature>
<dbReference type="AlphaFoldDB" id="A0A5B7I7E8"/>
<dbReference type="Proteomes" id="UP000324222">
    <property type="component" value="Unassembled WGS sequence"/>
</dbReference>
<reference evidence="2 3" key="1">
    <citation type="submission" date="2019-05" db="EMBL/GenBank/DDBJ databases">
        <title>Another draft genome of Portunus trituberculatus and its Hox gene families provides insights of decapod evolution.</title>
        <authorList>
            <person name="Jeong J.-H."/>
            <person name="Song I."/>
            <person name="Kim S."/>
            <person name="Choi T."/>
            <person name="Kim D."/>
            <person name="Ryu S."/>
            <person name="Kim W."/>
        </authorList>
    </citation>
    <scope>NUCLEOTIDE SEQUENCE [LARGE SCALE GENOMIC DNA]</scope>
    <source>
        <tissue evidence="2">Muscle</tissue>
    </source>
</reference>
<gene>
    <name evidence="2" type="ORF">E2C01_071140</name>
</gene>
<feature type="region of interest" description="Disordered" evidence="1">
    <location>
        <begin position="99"/>
        <end position="118"/>
    </location>
</feature>
<proteinExistence type="predicted"/>
<evidence type="ECO:0000313" key="2">
    <source>
        <dbReference type="EMBL" id="MPC76714.1"/>
    </source>
</evidence>
<feature type="compositionally biased region" description="Polar residues" evidence="1">
    <location>
        <begin position="20"/>
        <end position="31"/>
    </location>
</feature>
<evidence type="ECO:0000313" key="3">
    <source>
        <dbReference type="Proteomes" id="UP000324222"/>
    </source>
</evidence>
<comment type="caution">
    <text evidence="2">The sequence shown here is derived from an EMBL/GenBank/DDBJ whole genome shotgun (WGS) entry which is preliminary data.</text>
</comment>
<evidence type="ECO:0000256" key="1">
    <source>
        <dbReference type="SAM" id="MobiDB-lite"/>
    </source>
</evidence>
<keyword evidence="3" id="KW-1185">Reference proteome</keyword>
<protein>
    <submittedName>
        <fullName evidence="2">Uncharacterized protein</fullName>
    </submittedName>
</protein>
<organism evidence="2 3">
    <name type="scientific">Portunus trituberculatus</name>
    <name type="common">Swimming crab</name>
    <name type="synonym">Neptunus trituberculatus</name>
    <dbReference type="NCBI Taxonomy" id="210409"/>
    <lineage>
        <taxon>Eukaryota</taxon>
        <taxon>Metazoa</taxon>
        <taxon>Ecdysozoa</taxon>
        <taxon>Arthropoda</taxon>
        <taxon>Crustacea</taxon>
        <taxon>Multicrustacea</taxon>
        <taxon>Malacostraca</taxon>
        <taxon>Eumalacostraca</taxon>
        <taxon>Eucarida</taxon>
        <taxon>Decapoda</taxon>
        <taxon>Pleocyemata</taxon>
        <taxon>Brachyura</taxon>
        <taxon>Eubrachyura</taxon>
        <taxon>Portunoidea</taxon>
        <taxon>Portunidae</taxon>
        <taxon>Portuninae</taxon>
        <taxon>Portunus</taxon>
    </lineage>
</organism>
<sequence>MGPQWPALTRVRARPRQDNTRSLGRQGTAPSLFSGKNKAQFPSGRPTSWPVSTHRAAPHRDGARQGTGEGPPGAWQVCFAARRRRQQVYGGGVARITYPVRSPRNPPTKEAWSGTPSRGRCAAARHAEHRRYGHAASAFNSLSEMSFHKSRLQLSLAFLAHCQQPAAQRGETRLCLLPAQGRVSSRCGRG</sequence>